<dbReference type="Proteomes" id="UP000324222">
    <property type="component" value="Unassembled WGS sequence"/>
</dbReference>
<comment type="caution">
    <text evidence="1">The sequence shown here is derived from an EMBL/GenBank/DDBJ whole genome shotgun (WGS) entry which is preliminary data.</text>
</comment>
<keyword evidence="2" id="KW-1185">Reference proteome</keyword>
<reference evidence="1 2" key="1">
    <citation type="submission" date="2019-05" db="EMBL/GenBank/DDBJ databases">
        <title>Another draft genome of Portunus trituberculatus and its Hox gene families provides insights of decapod evolution.</title>
        <authorList>
            <person name="Jeong J.-H."/>
            <person name="Song I."/>
            <person name="Kim S."/>
            <person name="Choi T."/>
            <person name="Kim D."/>
            <person name="Ryu S."/>
            <person name="Kim W."/>
        </authorList>
    </citation>
    <scope>NUCLEOTIDE SEQUENCE [LARGE SCALE GENOMIC DNA]</scope>
    <source>
        <tissue evidence="1">Muscle</tissue>
    </source>
</reference>
<evidence type="ECO:0000313" key="2">
    <source>
        <dbReference type="Proteomes" id="UP000324222"/>
    </source>
</evidence>
<organism evidence="1 2">
    <name type="scientific">Portunus trituberculatus</name>
    <name type="common">Swimming crab</name>
    <name type="synonym">Neptunus trituberculatus</name>
    <dbReference type="NCBI Taxonomy" id="210409"/>
    <lineage>
        <taxon>Eukaryota</taxon>
        <taxon>Metazoa</taxon>
        <taxon>Ecdysozoa</taxon>
        <taxon>Arthropoda</taxon>
        <taxon>Crustacea</taxon>
        <taxon>Multicrustacea</taxon>
        <taxon>Malacostraca</taxon>
        <taxon>Eumalacostraca</taxon>
        <taxon>Eucarida</taxon>
        <taxon>Decapoda</taxon>
        <taxon>Pleocyemata</taxon>
        <taxon>Brachyura</taxon>
        <taxon>Eubrachyura</taxon>
        <taxon>Portunoidea</taxon>
        <taxon>Portunidae</taxon>
        <taxon>Portuninae</taxon>
        <taxon>Portunus</taxon>
    </lineage>
</organism>
<sequence>MSKALEEVVAHIDAASSFGTKMTRE</sequence>
<evidence type="ECO:0000313" key="1">
    <source>
        <dbReference type="EMBL" id="MPC41746.1"/>
    </source>
</evidence>
<accession>A0A5B7F8Y5</accession>
<dbReference type="EMBL" id="VSRR010005170">
    <property type="protein sequence ID" value="MPC41746.1"/>
    <property type="molecule type" value="Genomic_DNA"/>
</dbReference>
<proteinExistence type="predicted"/>
<protein>
    <submittedName>
        <fullName evidence="1">Uncharacterized protein</fullName>
    </submittedName>
</protein>
<name>A0A5B7F8Y5_PORTR</name>
<gene>
    <name evidence="1" type="ORF">E2C01_035349</name>
</gene>
<dbReference type="AlphaFoldDB" id="A0A5B7F8Y5"/>